<accession>A0A1R4HND6</accession>
<evidence type="ECO:0000313" key="1">
    <source>
        <dbReference type="EMBL" id="SJN09065.1"/>
    </source>
</evidence>
<dbReference type="AlphaFoldDB" id="A0A1R4HND6"/>
<proteinExistence type="predicted"/>
<protein>
    <recommendedName>
        <fullName evidence="3">Integrase</fullName>
    </recommendedName>
</protein>
<evidence type="ECO:0008006" key="3">
    <source>
        <dbReference type="Google" id="ProtNLM"/>
    </source>
</evidence>
<sequence>MALAHAIENKVEAAYRRGDLFEKRHTMMQEWANYIDPTR</sequence>
<organism evidence="1 2">
    <name type="scientific">Halomonas citrativorans</name>
    <dbReference type="NCBI Taxonomy" id="2742612"/>
    <lineage>
        <taxon>Bacteria</taxon>
        <taxon>Pseudomonadati</taxon>
        <taxon>Pseudomonadota</taxon>
        <taxon>Gammaproteobacteria</taxon>
        <taxon>Oceanospirillales</taxon>
        <taxon>Halomonadaceae</taxon>
        <taxon>Halomonas</taxon>
    </lineage>
</organism>
<dbReference type="EMBL" id="FUKM01000003">
    <property type="protein sequence ID" value="SJN09065.1"/>
    <property type="molecule type" value="Genomic_DNA"/>
</dbReference>
<evidence type="ECO:0000313" key="2">
    <source>
        <dbReference type="Proteomes" id="UP000196331"/>
    </source>
</evidence>
<gene>
    <name evidence="1" type="ORF">CZ787_00630</name>
</gene>
<dbReference type="Proteomes" id="UP000196331">
    <property type="component" value="Unassembled WGS sequence"/>
</dbReference>
<reference evidence="1 2" key="1">
    <citation type="submission" date="2017-02" db="EMBL/GenBank/DDBJ databases">
        <authorList>
            <person name="Dridi B."/>
        </authorList>
    </citation>
    <scope>NUCLEOTIDE SEQUENCE [LARGE SCALE GENOMIC DNA]</scope>
    <source>
        <strain evidence="1 2">JB380</strain>
    </source>
</reference>
<comment type="caution">
    <text evidence="1">The sequence shown here is derived from an EMBL/GenBank/DDBJ whole genome shotgun (WGS) entry which is preliminary data.</text>
</comment>
<name>A0A1R4HND6_9GAMM</name>